<gene>
    <name evidence="5" type="ORF">LPTSP2_26690</name>
</gene>
<dbReference type="PANTHER" id="PTHR44591:SF3">
    <property type="entry name" value="RESPONSE REGULATORY DOMAIN-CONTAINING PROTEIN"/>
    <property type="match status" value="1"/>
</dbReference>
<dbReference type="Gene3D" id="3.40.50.2300">
    <property type="match status" value="1"/>
</dbReference>
<keyword evidence="3" id="KW-1133">Transmembrane helix</keyword>
<dbReference type="InterPro" id="IPR050595">
    <property type="entry name" value="Bact_response_regulator"/>
</dbReference>
<dbReference type="EMBL" id="BFAZ01000009">
    <property type="protein sequence ID" value="GBF43372.1"/>
    <property type="molecule type" value="Genomic_DNA"/>
</dbReference>
<feature type="modified residue" description="4-aspartylphosphate" evidence="2">
    <location>
        <position position="53"/>
    </location>
</feature>
<dbReference type="Pfam" id="PF00072">
    <property type="entry name" value="Response_reg"/>
    <property type="match status" value="1"/>
</dbReference>
<keyword evidence="6" id="KW-1185">Reference proteome</keyword>
<evidence type="ECO:0000313" key="6">
    <source>
        <dbReference type="Proteomes" id="UP000245206"/>
    </source>
</evidence>
<accession>A0A2P2DFH0</accession>
<dbReference type="Proteomes" id="UP000245206">
    <property type="component" value="Unassembled WGS sequence"/>
</dbReference>
<dbReference type="AlphaFoldDB" id="A0A2P2DFH0"/>
<name>A0A2P2DFH0_9LEPT</name>
<dbReference type="PROSITE" id="PS50110">
    <property type="entry name" value="RESPONSE_REGULATORY"/>
    <property type="match status" value="1"/>
</dbReference>
<keyword evidence="3" id="KW-0812">Transmembrane</keyword>
<proteinExistence type="predicted"/>
<evidence type="ECO:0000313" key="5">
    <source>
        <dbReference type="EMBL" id="GBF43372.1"/>
    </source>
</evidence>
<organism evidence="5 6">
    <name type="scientific">Leptospira ellinghausenii</name>
    <dbReference type="NCBI Taxonomy" id="1917822"/>
    <lineage>
        <taxon>Bacteria</taxon>
        <taxon>Pseudomonadati</taxon>
        <taxon>Spirochaetota</taxon>
        <taxon>Spirochaetia</taxon>
        <taxon>Leptospirales</taxon>
        <taxon>Leptospiraceae</taxon>
        <taxon>Leptospira</taxon>
    </lineage>
</organism>
<evidence type="ECO:0000256" key="3">
    <source>
        <dbReference type="SAM" id="Phobius"/>
    </source>
</evidence>
<sequence>MKKVLIVDDNDRYANNLKLYLDGKKITSDRAVDAKQGLELFMKSTDYDMIISDVTMETQTSGLWMMRKIYKSGYKGVMVIASTGFDVWGVMPFSSYFLSWFCGLHWMIPKVPLKQGTVEWVPTILSKDKTTPF</sequence>
<dbReference type="InterPro" id="IPR011006">
    <property type="entry name" value="CheY-like_superfamily"/>
</dbReference>
<dbReference type="PANTHER" id="PTHR44591">
    <property type="entry name" value="STRESS RESPONSE REGULATOR PROTEIN 1"/>
    <property type="match status" value="1"/>
</dbReference>
<feature type="transmembrane region" description="Helical" evidence="3">
    <location>
        <begin position="76"/>
        <end position="98"/>
    </location>
</feature>
<dbReference type="OrthoDB" id="333308at2"/>
<protein>
    <submittedName>
        <fullName evidence="5">Two component response regulator receiver protein</fullName>
    </submittedName>
</protein>
<keyword evidence="1 2" id="KW-0597">Phosphoprotein</keyword>
<dbReference type="RefSeq" id="WP_108960313.1">
    <property type="nucleotide sequence ID" value="NZ_BFAZ01000009.1"/>
</dbReference>
<dbReference type="GO" id="GO:0000160">
    <property type="term" value="P:phosphorelay signal transduction system"/>
    <property type="evidence" value="ECO:0007669"/>
    <property type="project" value="InterPro"/>
</dbReference>
<comment type="caution">
    <text evidence="5">The sequence shown here is derived from an EMBL/GenBank/DDBJ whole genome shotgun (WGS) entry which is preliminary data.</text>
</comment>
<evidence type="ECO:0000259" key="4">
    <source>
        <dbReference type="PROSITE" id="PS50110"/>
    </source>
</evidence>
<dbReference type="InterPro" id="IPR001789">
    <property type="entry name" value="Sig_transdc_resp-reg_receiver"/>
</dbReference>
<dbReference type="SUPFAM" id="SSF52172">
    <property type="entry name" value="CheY-like"/>
    <property type="match status" value="1"/>
</dbReference>
<evidence type="ECO:0000256" key="1">
    <source>
        <dbReference type="ARBA" id="ARBA00022553"/>
    </source>
</evidence>
<evidence type="ECO:0000256" key="2">
    <source>
        <dbReference type="PROSITE-ProRule" id="PRU00169"/>
    </source>
</evidence>
<keyword evidence="3" id="KW-0472">Membrane</keyword>
<feature type="domain" description="Response regulatory" evidence="4">
    <location>
        <begin position="3"/>
        <end position="133"/>
    </location>
</feature>
<reference evidence="6" key="1">
    <citation type="journal article" date="2019" name="Microbiol. Immunol.">
        <title>Molecular and phenotypic characterization of Leptospira johnsonii sp. nov., Leptospira ellinghausenii sp. nov. and Leptospira ryugenii sp. nov. isolated from soil and water in Japan.</title>
        <authorList>
            <person name="Masuzawa T."/>
            <person name="Saito M."/>
            <person name="Nakao R."/>
            <person name="Nikaido Y."/>
            <person name="Matsumoto M."/>
            <person name="Ogawa M."/>
            <person name="Yokoyama M."/>
            <person name="Hidaka Y."/>
            <person name="Tomita J."/>
            <person name="Sakakibara K."/>
            <person name="Suzuki K."/>
            <person name="Yasuda S."/>
            <person name="Sato H."/>
            <person name="Yamaguchi M."/>
            <person name="Yoshida S.I."/>
            <person name="Koizumi N."/>
            <person name="Kawamura Y."/>
        </authorList>
    </citation>
    <scope>NUCLEOTIDE SEQUENCE [LARGE SCALE GENOMIC DNA]</scope>
    <source>
        <strain evidence="6">E18</strain>
    </source>
</reference>